<feature type="compositionally biased region" description="Polar residues" evidence="1">
    <location>
        <begin position="1"/>
        <end position="11"/>
    </location>
</feature>
<accession>A0A517SW73</accession>
<dbReference type="Proteomes" id="UP000315003">
    <property type="component" value="Chromosome"/>
</dbReference>
<feature type="region of interest" description="Disordered" evidence="1">
    <location>
        <begin position="1"/>
        <end position="21"/>
    </location>
</feature>
<organism evidence="2 3">
    <name type="scientific">Stieleria bergensis</name>
    <dbReference type="NCBI Taxonomy" id="2528025"/>
    <lineage>
        <taxon>Bacteria</taxon>
        <taxon>Pseudomonadati</taxon>
        <taxon>Planctomycetota</taxon>
        <taxon>Planctomycetia</taxon>
        <taxon>Pirellulales</taxon>
        <taxon>Pirellulaceae</taxon>
        <taxon>Stieleria</taxon>
    </lineage>
</organism>
<proteinExistence type="predicted"/>
<gene>
    <name evidence="2" type="ORF">SV7mr_28410</name>
</gene>
<reference evidence="2 3" key="1">
    <citation type="submission" date="2019-02" db="EMBL/GenBank/DDBJ databases">
        <title>Deep-cultivation of Planctomycetes and their phenomic and genomic characterization uncovers novel biology.</title>
        <authorList>
            <person name="Wiegand S."/>
            <person name="Jogler M."/>
            <person name="Boedeker C."/>
            <person name="Pinto D."/>
            <person name="Vollmers J."/>
            <person name="Rivas-Marin E."/>
            <person name="Kohn T."/>
            <person name="Peeters S.H."/>
            <person name="Heuer A."/>
            <person name="Rast P."/>
            <person name="Oberbeckmann S."/>
            <person name="Bunk B."/>
            <person name="Jeske O."/>
            <person name="Meyerdierks A."/>
            <person name="Storesund J.E."/>
            <person name="Kallscheuer N."/>
            <person name="Luecker S."/>
            <person name="Lage O.M."/>
            <person name="Pohl T."/>
            <person name="Merkel B.J."/>
            <person name="Hornburger P."/>
            <person name="Mueller R.-W."/>
            <person name="Bruemmer F."/>
            <person name="Labrenz M."/>
            <person name="Spormann A.M."/>
            <person name="Op den Camp H."/>
            <person name="Overmann J."/>
            <person name="Amann R."/>
            <person name="Jetten M.S.M."/>
            <person name="Mascher T."/>
            <person name="Medema M.H."/>
            <person name="Devos D.P."/>
            <person name="Kaster A.-K."/>
            <person name="Ovreas L."/>
            <person name="Rohde M."/>
            <person name="Galperin M.Y."/>
            <person name="Jogler C."/>
        </authorList>
    </citation>
    <scope>NUCLEOTIDE SEQUENCE [LARGE SCALE GENOMIC DNA]</scope>
    <source>
        <strain evidence="2 3">SV_7m_r</strain>
    </source>
</reference>
<evidence type="ECO:0000313" key="3">
    <source>
        <dbReference type="Proteomes" id="UP000315003"/>
    </source>
</evidence>
<protein>
    <submittedName>
        <fullName evidence="2">Uncharacterized protein</fullName>
    </submittedName>
</protein>
<feature type="compositionally biased region" description="Basic and acidic residues" evidence="1">
    <location>
        <begin position="12"/>
        <end position="21"/>
    </location>
</feature>
<dbReference type="AlphaFoldDB" id="A0A517SW73"/>
<evidence type="ECO:0000313" key="2">
    <source>
        <dbReference type="EMBL" id="QDT60321.1"/>
    </source>
</evidence>
<name>A0A517SW73_9BACT</name>
<dbReference type="EMBL" id="CP036272">
    <property type="protein sequence ID" value="QDT60321.1"/>
    <property type="molecule type" value="Genomic_DNA"/>
</dbReference>
<keyword evidence="3" id="KW-1185">Reference proteome</keyword>
<evidence type="ECO:0000256" key="1">
    <source>
        <dbReference type="SAM" id="MobiDB-lite"/>
    </source>
</evidence>
<sequence>MKSTSREGLTTDNRRSGRDLGRGITDIWQSFAVEQRLPARFQGLSRHSAELPFEPSDRPARVVSAMDWGRKYGFLALFGKAVRCQ</sequence>